<reference evidence="1" key="1">
    <citation type="submission" date="2021-10" db="EMBL/GenBank/DDBJ databases">
        <title>Tropical sea cucumber genome reveals ecological adaptation and Cuvierian tubules defense mechanism.</title>
        <authorList>
            <person name="Chen T."/>
        </authorList>
    </citation>
    <scope>NUCLEOTIDE SEQUENCE</scope>
    <source>
        <strain evidence="1">Nanhai2018</strain>
        <tissue evidence="1">Muscle</tissue>
    </source>
</reference>
<evidence type="ECO:0000313" key="2">
    <source>
        <dbReference type="Proteomes" id="UP001152320"/>
    </source>
</evidence>
<sequence>MNEQGRGTNRLTHGRRSCTRSTEVGIVHCFGMLSWEKNPRVWGPISFRKYFMHLVQYLIKF</sequence>
<dbReference type="EMBL" id="JAIZAY010000018">
    <property type="protein sequence ID" value="KAJ8024345.1"/>
    <property type="molecule type" value="Genomic_DNA"/>
</dbReference>
<dbReference type="Proteomes" id="UP001152320">
    <property type="component" value="Chromosome 18"/>
</dbReference>
<proteinExistence type="predicted"/>
<dbReference type="AlphaFoldDB" id="A0A9Q0YN37"/>
<accession>A0A9Q0YN37</accession>
<keyword evidence="2" id="KW-1185">Reference proteome</keyword>
<comment type="caution">
    <text evidence="1">The sequence shown here is derived from an EMBL/GenBank/DDBJ whole genome shotgun (WGS) entry which is preliminary data.</text>
</comment>
<name>A0A9Q0YN37_HOLLE</name>
<protein>
    <submittedName>
        <fullName evidence="1">Uncharacterized protein</fullName>
    </submittedName>
</protein>
<gene>
    <name evidence="1" type="ORF">HOLleu_34239</name>
</gene>
<organism evidence="1 2">
    <name type="scientific">Holothuria leucospilota</name>
    <name type="common">Black long sea cucumber</name>
    <name type="synonym">Mertensiothuria leucospilota</name>
    <dbReference type="NCBI Taxonomy" id="206669"/>
    <lineage>
        <taxon>Eukaryota</taxon>
        <taxon>Metazoa</taxon>
        <taxon>Echinodermata</taxon>
        <taxon>Eleutherozoa</taxon>
        <taxon>Echinozoa</taxon>
        <taxon>Holothuroidea</taxon>
        <taxon>Aspidochirotacea</taxon>
        <taxon>Aspidochirotida</taxon>
        <taxon>Holothuriidae</taxon>
        <taxon>Holothuria</taxon>
    </lineage>
</organism>
<evidence type="ECO:0000313" key="1">
    <source>
        <dbReference type="EMBL" id="KAJ8024345.1"/>
    </source>
</evidence>